<comment type="caution">
    <text evidence="1">The sequence shown here is derived from an EMBL/GenBank/DDBJ whole genome shotgun (WGS) entry which is preliminary data.</text>
</comment>
<gene>
    <name evidence="1" type="ORF">AX760_01520</name>
    <name evidence="2" type="ORF">AX760_02290</name>
</gene>
<name>A0A657LUD7_9HYPH</name>
<protein>
    <recommendedName>
        <fullName evidence="4">DUF4304 domain-containing protein</fullName>
    </recommendedName>
</protein>
<accession>A0A657LUD7</accession>
<evidence type="ECO:0008006" key="4">
    <source>
        <dbReference type="Google" id="ProtNLM"/>
    </source>
</evidence>
<proteinExistence type="predicted"/>
<keyword evidence="3" id="KW-1185">Reference proteome</keyword>
<dbReference type="RefSeq" id="WP_071832383.1">
    <property type="nucleotide sequence ID" value="NZ_LSRP01000074.1"/>
</dbReference>
<evidence type="ECO:0000313" key="3">
    <source>
        <dbReference type="Proteomes" id="UP000182661"/>
    </source>
</evidence>
<dbReference type="Proteomes" id="UP000182661">
    <property type="component" value="Unassembled WGS sequence"/>
</dbReference>
<evidence type="ECO:0000313" key="2">
    <source>
        <dbReference type="EMBL" id="OJF98869.1"/>
    </source>
</evidence>
<sequence length="153" mass="17493">MGAFEQAVGRQIAAKLKADGFARRGQSFNRRRGCEIQVISLQRSRNNTALRARYTVNIGVTPDLGAPDAWVEASACRWRMRIGMLRPERQDHWYDYRPDDPENLDAAIAETLADIEAYALPCLSETRFPSLATRTTVRVWQIVRVLLRRLGYL</sequence>
<dbReference type="EMBL" id="LSRP01000074">
    <property type="protein sequence ID" value="OJF98869.1"/>
    <property type="molecule type" value="Genomic_DNA"/>
</dbReference>
<dbReference type="AlphaFoldDB" id="A0A657LUD7"/>
<reference evidence="1 3" key="1">
    <citation type="submission" date="2016-02" db="EMBL/GenBank/DDBJ databases">
        <title>Genome sequencing of a beta-galactosidase producing bacteria Rhizobium sp. 59.</title>
        <authorList>
            <person name="Wang D."/>
            <person name="Kot W."/>
            <person name="Qin Y."/>
            <person name="Hansen L."/>
            <person name="Naqvi K."/>
            <person name="Rensing C."/>
        </authorList>
    </citation>
    <scope>NUCLEOTIDE SEQUENCE [LARGE SCALE GENOMIC DNA]</scope>
    <source>
        <strain evidence="1 3">59</strain>
    </source>
</reference>
<dbReference type="InterPro" id="IPR025412">
    <property type="entry name" value="DUF4304"/>
</dbReference>
<dbReference type="OrthoDB" id="8419961at2"/>
<dbReference type="Pfam" id="PF14137">
    <property type="entry name" value="DUF4304"/>
    <property type="match status" value="1"/>
</dbReference>
<evidence type="ECO:0000313" key="1">
    <source>
        <dbReference type="EMBL" id="OJF98743.1"/>
    </source>
</evidence>
<dbReference type="EMBL" id="LSRP01000074">
    <property type="protein sequence ID" value="OJF98743.1"/>
    <property type="molecule type" value="Genomic_DNA"/>
</dbReference>
<organism evidence="1 3">
    <name type="scientific">Pararhizobium antarcticum</name>
    <dbReference type="NCBI Taxonomy" id="1798805"/>
    <lineage>
        <taxon>Bacteria</taxon>
        <taxon>Pseudomonadati</taxon>
        <taxon>Pseudomonadota</taxon>
        <taxon>Alphaproteobacteria</taxon>
        <taxon>Hyphomicrobiales</taxon>
        <taxon>Rhizobiaceae</taxon>
        <taxon>Rhizobium/Agrobacterium group</taxon>
        <taxon>Pararhizobium</taxon>
    </lineage>
</organism>